<dbReference type="EMBL" id="PFOB01000013">
    <property type="protein sequence ID" value="PIZ63784.1"/>
    <property type="molecule type" value="Genomic_DNA"/>
</dbReference>
<dbReference type="AlphaFoldDB" id="A0A2M7U129"/>
<dbReference type="PANTHER" id="PTHR11777">
    <property type="entry name" value="ALANYL-TRNA SYNTHETASE"/>
    <property type="match status" value="1"/>
</dbReference>
<keyword evidence="5" id="KW-0547">Nucleotide-binding</keyword>
<evidence type="ECO:0000256" key="10">
    <source>
        <dbReference type="SAM" id="MobiDB-lite"/>
    </source>
</evidence>
<dbReference type="GO" id="GO:0005524">
    <property type="term" value="F:ATP binding"/>
    <property type="evidence" value="ECO:0007669"/>
    <property type="project" value="UniProtKB-KW"/>
</dbReference>
<dbReference type="PANTHER" id="PTHR11777:SF9">
    <property type="entry name" value="ALANINE--TRNA LIGASE, CYTOPLASMIC"/>
    <property type="match status" value="1"/>
</dbReference>
<name>A0A2M7U129_9BACT</name>
<dbReference type="InterPro" id="IPR002318">
    <property type="entry name" value="Ala-tRNA-lgiase_IIc"/>
</dbReference>
<evidence type="ECO:0000256" key="2">
    <source>
        <dbReference type="ARBA" id="ARBA00013168"/>
    </source>
</evidence>
<dbReference type="InterPro" id="IPR050058">
    <property type="entry name" value="Ala-tRNA_ligase"/>
</dbReference>
<dbReference type="GO" id="GO:0006419">
    <property type="term" value="P:alanyl-tRNA aminoacylation"/>
    <property type="evidence" value="ECO:0007669"/>
    <property type="project" value="InterPro"/>
</dbReference>
<dbReference type="Gene3D" id="3.30.54.20">
    <property type="match status" value="1"/>
</dbReference>
<keyword evidence="7" id="KW-0694">RNA-binding</keyword>
<dbReference type="InterPro" id="IPR012947">
    <property type="entry name" value="tRNA_SAD"/>
</dbReference>
<keyword evidence="6" id="KW-0067">ATP-binding</keyword>
<dbReference type="GO" id="GO:0005737">
    <property type="term" value="C:cytoplasm"/>
    <property type="evidence" value="ECO:0007669"/>
    <property type="project" value="InterPro"/>
</dbReference>
<accession>A0A2M7U129</accession>
<dbReference type="InterPro" id="IPR018165">
    <property type="entry name" value="Ala-tRNA-synth_IIc_core"/>
</dbReference>
<dbReference type="InterPro" id="IPR018163">
    <property type="entry name" value="Thr/Ala-tRNA-synth_IIc_edit"/>
</dbReference>
<gene>
    <name evidence="12" type="ORF">COY16_00875</name>
</gene>
<dbReference type="Pfam" id="PF07973">
    <property type="entry name" value="tRNA_SAD"/>
    <property type="match status" value="1"/>
</dbReference>
<keyword evidence="8" id="KW-0648">Protein biosynthesis</keyword>
<dbReference type="Pfam" id="PF01411">
    <property type="entry name" value="tRNA-synt_2c"/>
    <property type="match status" value="1"/>
</dbReference>
<keyword evidence="4 12" id="KW-0436">Ligase</keyword>
<evidence type="ECO:0000256" key="5">
    <source>
        <dbReference type="ARBA" id="ARBA00022741"/>
    </source>
</evidence>
<feature type="region of interest" description="Disordered" evidence="10">
    <location>
        <begin position="438"/>
        <end position="457"/>
    </location>
</feature>
<feature type="domain" description="Alanyl-transfer RNA synthetases family profile" evidence="11">
    <location>
        <begin position="3"/>
        <end position="609"/>
    </location>
</feature>
<comment type="similarity">
    <text evidence="1">Belongs to the class-II aminoacyl-tRNA synthetase family.</text>
</comment>
<proteinExistence type="inferred from homology"/>
<evidence type="ECO:0000256" key="8">
    <source>
        <dbReference type="ARBA" id="ARBA00022917"/>
    </source>
</evidence>
<evidence type="ECO:0000313" key="13">
    <source>
        <dbReference type="Proteomes" id="UP000228503"/>
    </source>
</evidence>
<evidence type="ECO:0000259" key="11">
    <source>
        <dbReference type="PROSITE" id="PS50860"/>
    </source>
</evidence>
<dbReference type="EC" id="6.1.1.7" evidence="2"/>
<evidence type="ECO:0000256" key="7">
    <source>
        <dbReference type="ARBA" id="ARBA00022884"/>
    </source>
</evidence>
<evidence type="ECO:0000256" key="1">
    <source>
        <dbReference type="ARBA" id="ARBA00008226"/>
    </source>
</evidence>
<evidence type="ECO:0000313" key="12">
    <source>
        <dbReference type="EMBL" id="PIZ63784.1"/>
    </source>
</evidence>
<dbReference type="GO" id="GO:0004813">
    <property type="term" value="F:alanine-tRNA ligase activity"/>
    <property type="evidence" value="ECO:0007669"/>
    <property type="project" value="UniProtKB-EC"/>
</dbReference>
<sequence>MSLTHRKLRKIFSAFLEKHGHVEVPPISLVPQNDPTTLFTGSGMQQFVPYLLGQSHPQGTRLFNIQHCIRVQDIEEVGDNRHDTLFEMMGNWSLGDYFKKEQLNNFFTFLTDKNEGLGLDPNKLFVTAFEGNNQIPKDEKSIEIWEKIFKEVEISVKINERIFLYPAKDNWWSRAGEPNNMPPGEPGGPDSEVFYQFDIEHDPAFGKECHPNCDCGRFLEIGNSVFMQYKKMTDGTFENLPKMNVDFGGGLERFLAAAQNDPDIFKTDAFSLIIKAVEVATQTDYRNPSTQSSMRIIADHLKTATFIIKDGITPSNKEQGYVLRRLLRRALVKIRALNESFSTESVSPIVAAVLSTYDGIYFDAKSDTEKIIPVIHDEISKFRLTLDRGLRELEKISDINAKQAFDLYQSYGFPFEITQEILKEKGIHLSKEEYDTEVKRHQDKSRSSAQSKFKGGLADQSEQTVKYHTATHLLHQALFDVLGESVRQEGSNITADRLRFDFQCVVRPTDEDIKKVETIINEKINESLPMRMKVMDKSEAEKIGARSFFKEKYPDQVKIYYIGKDEDIQNAYSKEFCGGPHVANTKEIGKINIQRFKKIGSNMYRVYAE</sequence>
<dbReference type="InterPro" id="IPR018162">
    <property type="entry name" value="Ala-tRNA-ligase_IIc_anticod-bd"/>
</dbReference>
<keyword evidence="3" id="KW-0820">tRNA-binding</keyword>
<dbReference type="CDD" id="cd00673">
    <property type="entry name" value="AlaRS_core"/>
    <property type="match status" value="1"/>
</dbReference>
<dbReference type="FunFam" id="3.30.980.10:FF:000004">
    <property type="entry name" value="Alanine--tRNA ligase, cytoplasmic"/>
    <property type="match status" value="1"/>
</dbReference>
<organism evidence="12 13">
    <name type="scientific">Candidatus Roizmanbacteria bacterium CG_4_10_14_0_2_um_filter_39_13</name>
    <dbReference type="NCBI Taxonomy" id="1974825"/>
    <lineage>
        <taxon>Bacteria</taxon>
        <taxon>Candidatus Roizmaniibacteriota</taxon>
    </lineage>
</organism>
<dbReference type="PRINTS" id="PR00980">
    <property type="entry name" value="TRNASYNTHALA"/>
</dbReference>
<evidence type="ECO:0000256" key="9">
    <source>
        <dbReference type="ARBA" id="ARBA00023146"/>
    </source>
</evidence>
<dbReference type="InterPro" id="IPR045864">
    <property type="entry name" value="aa-tRNA-synth_II/BPL/LPL"/>
</dbReference>
<keyword evidence="9" id="KW-0030">Aminoacyl-tRNA synthetase</keyword>
<dbReference type="SMART" id="SM00863">
    <property type="entry name" value="tRNA_SAD"/>
    <property type="match status" value="1"/>
</dbReference>
<dbReference type="Gene3D" id="3.30.930.10">
    <property type="entry name" value="Bira Bifunctional Protein, Domain 2"/>
    <property type="match status" value="1"/>
</dbReference>
<dbReference type="InterPro" id="IPR018164">
    <property type="entry name" value="Ala-tRNA-synth_IIc_N"/>
</dbReference>
<dbReference type="SUPFAM" id="SSF55681">
    <property type="entry name" value="Class II aaRS and biotin synthetases"/>
    <property type="match status" value="1"/>
</dbReference>
<evidence type="ECO:0000256" key="6">
    <source>
        <dbReference type="ARBA" id="ARBA00022840"/>
    </source>
</evidence>
<dbReference type="GO" id="GO:0000049">
    <property type="term" value="F:tRNA binding"/>
    <property type="evidence" value="ECO:0007669"/>
    <property type="project" value="UniProtKB-KW"/>
</dbReference>
<protein>
    <recommendedName>
        <fullName evidence="2">alanine--tRNA ligase</fullName>
        <ecNumber evidence="2">6.1.1.7</ecNumber>
    </recommendedName>
</protein>
<comment type="caution">
    <text evidence="12">The sequence shown here is derived from an EMBL/GenBank/DDBJ whole genome shotgun (WGS) entry which is preliminary data.</text>
</comment>
<evidence type="ECO:0000256" key="4">
    <source>
        <dbReference type="ARBA" id="ARBA00022598"/>
    </source>
</evidence>
<dbReference type="Gene3D" id="3.30.980.10">
    <property type="entry name" value="Threonyl-trna Synthetase, Chain A, domain 2"/>
    <property type="match status" value="1"/>
</dbReference>
<dbReference type="SUPFAM" id="SSF55186">
    <property type="entry name" value="ThrRS/AlaRS common domain"/>
    <property type="match status" value="1"/>
</dbReference>
<dbReference type="NCBIfam" id="NF002436">
    <property type="entry name" value="PRK01584.1"/>
    <property type="match status" value="1"/>
</dbReference>
<evidence type="ECO:0000256" key="3">
    <source>
        <dbReference type="ARBA" id="ARBA00022555"/>
    </source>
</evidence>
<reference evidence="13" key="1">
    <citation type="submission" date="2017-09" db="EMBL/GenBank/DDBJ databases">
        <title>Depth-based differentiation of microbial function through sediment-hosted aquifers and enrichment of novel symbionts in the deep terrestrial subsurface.</title>
        <authorList>
            <person name="Probst A.J."/>
            <person name="Ladd B."/>
            <person name="Jarett J.K."/>
            <person name="Geller-Mcgrath D.E."/>
            <person name="Sieber C.M.K."/>
            <person name="Emerson J.B."/>
            <person name="Anantharaman K."/>
            <person name="Thomas B.C."/>
            <person name="Malmstrom R."/>
            <person name="Stieglmeier M."/>
            <person name="Klingl A."/>
            <person name="Woyke T."/>
            <person name="Ryan C.M."/>
            <person name="Banfield J.F."/>
        </authorList>
    </citation>
    <scope>NUCLEOTIDE SEQUENCE [LARGE SCALE GENOMIC DNA]</scope>
</reference>
<dbReference type="PROSITE" id="PS50860">
    <property type="entry name" value="AA_TRNA_LIGASE_II_ALA"/>
    <property type="match status" value="1"/>
</dbReference>
<dbReference type="GO" id="GO:0002161">
    <property type="term" value="F:aminoacyl-tRNA deacylase activity"/>
    <property type="evidence" value="ECO:0007669"/>
    <property type="project" value="TreeGrafter"/>
</dbReference>
<dbReference type="SUPFAM" id="SSF101353">
    <property type="entry name" value="Putative anticodon-binding domain of alanyl-tRNA synthetase (AlaRS)"/>
    <property type="match status" value="1"/>
</dbReference>
<dbReference type="Proteomes" id="UP000228503">
    <property type="component" value="Unassembled WGS sequence"/>
</dbReference>